<evidence type="ECO:0000256" key="1">
    <source>
        <dbReference type="SAM" id="Phobius"/>
    </source>
</evidence>
<gene>
    <name evidence="4" type="primary">LOC111112188</name>
</gene>
<dbReference type="AlphaFoldDB" id="A0A8B8BPM5"/>
<evidence type="ECO:0000313" key="3">
    <source>
        <dbReference type="Proteomes" id="UP000694844"/>
    </source>
</evidence>
<accession>A0A8B8BPM5</accession>
<reference evidence="4" key="1">
    <citation type="submission" date="2025-08" db="UniProtKB">
        <authorList>
            <consortium name="RefSeq"/>
        </authorList>
    </citation>
    <scope>IDENTIFICATION</scope>
    <source>
        <tissue evidence="4">Whole sample</tissue>
    </source>
</reference>
<keyword evidence="1" id="KW-0812">Transmembrane</keyword>
<keyword evidence="1" id="KW-0472">Membrane</keyword>
<protein>
    <submittedName>
        <fullName evidence="4">Uncharacterized protein LOC111112188</fullName>
    </submittedName>
</protein>
<organism evidence="3 4">
    <name type="scientific">Crassostrea virginica</name>
    <name type="common">Eastern oyster</name>
    <dbReference type="NCBI Taxonomy" id="6565"/>
    <lineage>
        <taxon>Eukaryota</taxon>
        <taxon>Metazoa</taxon>
        <taxon>Spiralia</taxon>
        <taxon>Lophotrochozoa</taxon>
        <taxon>Mollusca</taxon>
        <taxon>Bivalvia</taxon>
        <taxon>Autobranchia</taxon>
        <taxon>Pteriomorphia</taxon>
        <taxon>Ostreida</taxon>
        <taxon>Ostreoidea</taxon>
        <taxon>Ostreidae</taxon>
        <taxon>Crassostrea</taxon>
    </lineage>
</organism>
<dbReference type="Proteomes" id="UP000694844">
    <property type="component" value="Chromosome 9"/>
</dbReference>
<name>A0A8B8BPM5_CRAVI</name>
<feature type="signal peptide" evidence="2">
    <location>
        <begin position="1"/>
        <end position="24"/>
    </location>
</feature>
<dbReference type="KEGG" id="cvn:111112188"/>
<feature type="transmembrane region" description="Helical" evidence="1">
    <location>
        <begin position="69"/>
        <end position="88"/>
    </location>
</feature>
<evidence type="ECO:0000313" key="4">
    <source>
        <dbReference type="RefSeq" id="XP_022305292.1"/>
    </source>
</evidence>
<dbReference type="RefSeq" id="XP_022305292.1">
    <property type="nucleotide sequence ID" value="XM_022449584.1"/>
</dbReference>
<feature type="chain" id="PRO_5034965890" evidence="2">
    <location>
        <begin position="25"/>
        <end position="139"/>
    </location>
</feature>
<keyword evidence="3" id="KW-1185">Reference proteome</keyword>
<evidence type="ECO:0000256" key="2">
    <source>
        <dbReference type="SAM" id="SignalP"/>
    </source>
</evidence>
<sequence length="139" mass="15314">MSWLSVCLLVMEILLILPLGVVESSSGCTIYTRGSTPRCYCNQRCYSYSRSTSYSSTCYSSSSLFASKFISIVSLLVIACLLLAIGYSKCFKETKTPKIYPKITIVAPQADSEDECRVSTVVSKAASAKVQNNRVIKKY</sequence>
<dbReference type="GeneID" id="111112188"/>
<keyword evidence="2" id="KW-0732">Signal</keyword>
<proteinExistence type="predicted"/>
<keyword evidence="1" id="KW-1133">Transmembrane helix</keyword>